<dbReference type="Gene3D" id="3.30.460.10">
    <property type="entry name" value="Beta Polymerase, domain 2"/>
    <property type="match status" value="1"/>
</dbReference>
<dbReference type="SMART" id="SM00954">
    <property type="entry name" value="RelA_SpoT"/>
    <property type="match status" value="1"/>
</dbReference>
<dbReference type="STRING" id="1736691.SAMN06295964_2685"/>
<evidence type="ECO:0000259" key="1">
    <source>
        <dbReference type="SMART" id="SM00954"/>
    </source>
</evidence>
<dbReference type="InterPro" id="IPR007685">
    <property type="entry name" value="RelA_SpoT"/>
</dbReference>
<dbReference type="Pfam" id="PF04607">
    <property type="entry name" value="RelA_SpoT"/>
    <property type="match status" value="1"/>
</dbReference>
<keyword evidence="2" id="KW-0418">Kinase</keyword>
<dbReference type="Proteomes" id="UP000191040">
    <property type="component" value="Chromosome I"/>
</dbReference>
<sequence length="234" mass="26932">MTSSEASESLDLGVLRQLAGTPHGPVEFRRRLREAQQQMSGFLMEYKFALDEIETKISILREEFELAHEYSPIEHVKSRLKSLESLVAKVDRTGCPRDLPTVRERIRDIAGIRVSCVFVEDTYRFARMLTQQQDLTVLETKDYIAEPKPNGYRSLHLILQLPVFLSDRTVHVPVEVQIRTIAMDFWASVEHQIYYKYGMHVPEHLSAKLTEVAGTAADLDDQMGRLREEIRSLS</sequence>
<keyword evidence="2" id="KW-0808">Transferase</keyword>
<dbReference type="CDD" id="cd05399">
    <property type="entry name" value="NT_Rel-Spo_like"/>
    <property type="match status" value="1"/>
</dbReference>
<dbReference type="SUPFAM" id="SSF81301">
    <property type="entry name" value="Nucleotidyltransferase"/>
    <property type="match status" value="1"/>
</dbReference>
<reference evidence="3" key="1">
    <citation type="submission" date="2017-02" db="EMBL/GenBank/DDBJ databases">
        <authorList>
            <person name="Varghese N."/>
            <person name="Submissions S."/>
        </authorList>
    </citation>
    <scope>NUCLEOTIDE SEQUENCE [LARGE SCALE GENOMIC DNA]</scope>
    <source>
        <strain evidence="3">9H-4</strain>
    </source>
</reference>
<keyword evidence="3" id="KW-1185">Reference proteome</keyword>
<dbReference type="RefSeq" id="WP_078700621.1">
    <property type="nucleotide sequence ID" value="NZ_LT796768.1"/>
</dbReference>
<dbReference type="OrthoDB" id="9789634at2"/>
<dbReference type="InterPro" id="IPR043519">
    <property type="entry name" value="NT_sf"/>
</dbReference>
<dbReference type="PANTHER" id="PTHR47837">
    <property type="entry name" value="GTP PYROPHOSPHOKINASE YJBM"/>
    <property type="match status" value="1"/>
</dbReference>
<evidence type="ECO:0000313" key="2">
    <source>
        <dbReference type="EMBL" id="SKB09421.1"/>
    </source>
</evidence>
<gene>
    <name evidence="2" type="ORF">SAMN06295964_2685</name>
</gene>
<accession>A0A1T4Z753</accession>
<dbReference type="EMBL" id="LT796768">
    <property type="protein sequence ID" value="SKB09421.1"/>
    <property type="molecule type" value="Genomic_DNA"/>
</dbReference>
<evidence type="ECO:0000313" key="3">
    <source>
        <dbReference type="Proteomes" id="UP000191040"/>
    </source>
</evidence>
<dbReference type="AlphaFoldDB" id="A0A1T4Z753"/>
<protein>
    <submittedName>
        <fullName evidence="2">Putative GTP pyrophosphokinase</fullName>
    </submittedName>
</protein>
<feature type="domain" description="RelA/SpoT" evidence="1">
    <location>
        <begin position="78"/>
        <end position="201"/>
    </location>
</feature>
<dbReference type="GO" id="GO:0015969">
    <property type="term" value="P:guanosine tetraphosphate metabolic process"/>
    <property type="evidence" value="ECO:0007669"/>
    <property type="project" value="InterPro"/>
</dbReference>
<dbReference type="Gene3D" id="1.10.287.860">
    <property type="entry name" value="Nucleotidyltransferase"/>
    <property type="match status" value="1"/>
</dbReference>
<dbReference type="InterPro" id="IPR052366">
    <property type="entry name" value="GTP_Pyrophosphokinase"/>
</dbReference>
<organism evidence="2 3">
    <name type="scientific">Aeromicrobium choanae</name>
    <dbReference type="NCBI Taxonomy" id="1736691"/>
    <lineage>
        <taxon>Bacteria</taxon>
        <taxon>Bacillati</taxon>
        <taxon>Actinomycetota</taxon>
        <taxon>Actinomycetes</taxon>
        <taxon>Propionibacteriales</taxon>
        <taxon>Nocardioidaceae</taxon>
        <taxon>Aeromicrobium</taxon>
    </lineage>
</organism>
<proteinExistence type="predicted"/>
<dbReference type="GO" id="GO:0016301">
    <property type="term" value="F:kinase activity"/>
    <property type="evidence" value="ECO:0007669"/>
    <property type="project" value="UniProtKB-KW"/>
</dbReference>
<dbReference type="PANTHER" id="PTHR47837:SF2">
    <property type="entry name" value="GTP PYROPHOSPHOKINASE YWAC"/>
    <property type="match status" value="1"/>
</dbReference>
<name>A0A1T4Z753_9ACTN</name>